<keyword evidence="2" id="KW-0489">Methyltransferase</keyword>
<dbReference type="SUPFAM" id="SSF53335">
    <property type="entry name" value="S-adenosyl-L-methionine-dependent methyltransferases"/>
    <property type="match status" value="1"/>
</dbReference>
<accession>A0AA87MLI4</accession>
<reference evidence="2 3" key="1">
    <citation type="journal article" date="2014" name="Int. J. Syst. Evol. Microbiol.">
        <title>Leptospira mayottensis sp. nov., a pathogenic species of the genus Leptospira isolated from humans.</title>
        <authorList>
            <person name="Bourhy P."/>
            <person name="Collet L."/>
            <person name="Brisse S."/>
            <person name="Picardeau M."/>
        </authorList>
    </citation>
    <scope>NUCLEOTIDE SEQUENCE [LARGE SCALE GENOMIC DNA]</scope>
    <source>
        <strain evidence="2 3">200901122</strain>
    </source>
</reference>
<feature type="domain" description="Methyltransferase type 12" evidence="1">
    <location>
        <begin position="60"/>
        <end position="152"/>
    </location>
</feature>
<gene>
    <name evidence="2" type="ORF">LEP1GSC125_0130</name>
</gene>
<evidence type="ECO:0000259" key="1">
    <source>
        <dbReference type="Pfam" id="PF08242"/>
    </source>
</evidence>
<dbReference type="CDD" id="cd02440">
    <property type="entry name" value="AdoMet_MTases"/>
    <property type="match status" value="1"/>
</dbReference>
<dbReference type="RefSeq" id="WP_002763740.1">
    <property type="nucleotide sequence ID" value="NZ_AKWM02000051.1"/>
</dbReference>
<dbReference type="GO" id="GO:0032259">
    <property type="term" value="P:methylation"/>
    <property type="evidence" value="ECO:0007669"/>
    <property type="project" value="UniProtKB-KW"/>
</dbReference>
<name>A0AA87MLI4_9LEPT</name>
<dbReference type="Proteomes" id="UP000001343">
    <property type="component" value="Unassembled WGS sequence"/>
</dbReference>
<organism evidence="2 3">
    <name type="scientific">Leptospira mayottensis 200901122</name>
    <dbReference type="NCBI Taxonomy" id="1193010"/>
    <lineage>
        <taxon>Bacteria</taxon>
        <taxon>Pseudomonadati</taxon>
        <taxon>Spirochaetota</taxon>
        <taxon>Spirochaetia</taxon>
        <taxon>Leptospirales</taxon>
        <taxon>Leptospiraceae</taxon>
        <taxon>Leptospira</taxon>
    </lineage>
</organism>
<dbReference type="GO" id="GO:0008168">
    <property type="term" value="F:methyltransferase activity"/>
    <property type="evidence" value="ECO:0007669"/>
    <property type="project" value="UniProtKB-KW"/>
</dbReference>
<comment type="caution">
    <text evidence="2">The sequence shown here is derived from an EMBL/GenBank/DDBJ whole genome shotgun (WGS) entry which is preliminary data.</text>
</comment>
<sequence length="225" mass="25521">MKQTKDPVNQSLIELEEEIGLSKFGLMNNAVWHEDPKRLLFTAARYKFVAKVLSGYNNVVEVGCGDGFCSRIVKQEVQRLTITDFDPLFIERFADIQSDRWPILAKVHDILQDSIKEDFDALYSLDVMEHIVPELEDVYLTNIKRSLTSHGVAIIGMPSLESQQYASQGSKAGHVNCKTGKDFKKSLEKHFTHVFLFSMNDEVVHTGFYPMAHYLLGLCCAPKFG</sequence>
<evidence type="ECO:0000313" key="2">
    <source>
        <dbReference type="EMBL" id="EKR99483.1"/>
    </source>
</evidence>
<dbReference type="InterPro" id="IPR029063">
    <property type="entry name" value="SAM-dependent_MTases_sf"/>
</dbReference>
<evidence type="ECO:0000313" key="3">
    <source>
        <dbReference type="Proteomes" id="UP000001343"/>
    </source>
</evidence>
<keyword evidence="2" id="KW-0808">Transferase</keyword>
<dbReference type="Pfam" id="PF08242">
    <property type="entry name" value="Methyltransf_12"/>
    <property type="match status" value="1"/>
</dbReference>
<proteinExistence type="predicted"/>
<dbReference type="EMBL" id="AKWM02000051">
    <property type="protein sequence ID" value="EKR99483.1"/>
    <property type="molecule type" value="Genomic_DNA"/>
</dbReference>
<dbReference type="InterPro" id="IPR013217">
    <property type="entry name" value="Methyltransf_12"/>
</dbReference>
<protein>
    <submittedName>
        <fullName evidence="2">Methyltransferase domain protein</fullName>
    </submittedName>
</protein>
<dbReference type="Gene3D" id="3.40.50.150">
    <property type="entry name" value="Vaccinia Virus protein VP39"/>
    <property type="match status" value="1"/>
</dbReference>
<dbReference type="AlphaFoldDB" id="A0AA87MLI4"/>